<comment type="caution">
    <text evidence="19">The sequence shown here is derived from an EMBL/GenBank/DDBJ whole genome shotgun (WGS) entry which is preliminary data.</text>
</comment>
<comment type="function">
    <text evidence="13 15">Possesses two activities: a DNA synthesis (polymerase) and an exonucleolytic activity that degrades single-stranded DNA in the 3' to 5' direction. Has a template-primer preference which is characteristic of a replicative DNA polymerase.</text>
</comment>
<evidence type="ECO:0000259" key="16">
    <source>
        <dbReference type="Pfam" id="PF01336"/>
    </source>
</evidence>
<dbReference type="EMBL" id="LNJC01000028">
    <property type="protein sequence ID" value="KYC49703.1"/>
    <property type="molecule type" value="Genomic_DNA"/>
</dbReference>
<dbReference type="Pfam" id="PF04042">
    <property type="entry name" value="DNA_pol_E_B"/>
    <property type="match status" value="1"/>
</dbReference>
<gene>
    <name evidence="15 19" type="primary">polB</name>
    <name evidence="18" type="ORF">APG10_01747</name>
    <name evidence="19" type="ORF">APG11_01333</name>
    <name evidence="20" type="ORF">APG12_01290</name>
</gene>
<dbReference type="GO" id="GO:0006308">
    <property type="term" value="P:DNA catabolic process"/>
    <property type="evidence" value="ECO:0007669"/>
    <property type="project" value="UniProtKB-UniRule"/>
</dbReference>
<dbReference type="InterPro" id="IPR007185">
    <property type="entry name" value="DNA_pol_a/d/e_bsu"/>
</dbReference>
<dbReference type="SUPFAM" id="SSF56300">
    <property type="entry name" value="Metallo-dependent phosphatases"/>
    <property type="match status" value="1"/>
</dbReference>
<evidence type="ECO:0000313" key="22">
    <source>
        <dbReference type="Proteomes" id="UP000092401"/>
    </source>
</evidence>
<dbReference type="Proteomes" id="UP000091929">
    <property type="component" value="Unassembled WGS sequence"/>
</dbReference>
<dbReference type="InterPro" id="IPR004365">
    <property type="entry name" value="NA-bd_OB_tRNA"/>
</dbReference>
<dbReference type="InterPro" id="IPR024826">
    <property type="entry name" value="DNA_pol_delta/II_ssu"/>
</dbReference>
<accession>A0A150IHD7</accession>
<feature type="domain" description="DNA polymerase alpha/delta/epsilon subunit B" evidence="17">
    <location>
        <begin position="257"/>
        <end position="458"/>
    </location>
</feature>
<evidence type="ECO:0000313" key="19">
    <source>
        <dbReference type="EMBL" id="KYC47232.1"/>
    </source>
</evidence>
<dbReference type="GO" id="GO:0006271">
    <property type="term" value="P:DNA strand elongation involved in DNA replication"/>
    <property type="evidence" value="ECO:0007669"/>
    <property type="project" value="TreeGrafter"/>
</dbReference>
<evidence type="ECO:0000256" key="1">
    <source>
        <dbReference type="ARBA" id="ARBA00000563"/>
    </source>
</evidence>
<dbReference type="AlphaFoldDB" id="A0A150IQT0"/>
<dbReference type="Gene3D" id="3.60.21.50">
    <property type="match status" value="1"/>
</dbReference>
<protein>
    <recommendedName>
        <fullName evidence="15">DNA polymerase II small subunit</fullName>
        <shortName evidence="15">Pol II</shortName>
        <ecNumber evidence="15">2.7.7.7</ecNumber>
    </recommendedName>
    <alternativeName>
        <fullName evidence="15">Exodeoxyribonuclease small subunit</fullName>
        <ecNumber evidence="15">3.1.11.1</ecNumber>
    </alternativeName>
</protein>
<evidence type="ECO:0000256" key="7">
    <source>
        <dbReference type="ARBA" id="ARBA00022722"/>
    </source>
</evidence>
<dbReference type="InterPro" id="IPR029052">
    <property type="entry name" value="Metallo-depent_PP-like"/>
</dbReference>
<dbReference type="GO" id="GO:0042575">
    <property type="term" value="C:DNA polymerase complex"/>
    <property type="evidence" value="ECO:0007669"/>
    <property type="project" value="TreeGrafter"/>
</dbReference>
<name>A0A150IQT0_9EURY</name>
<dbReference type="EMBL" id="LNGE01000069">
    <property type="protein sequence ID" value="KYC44410.1"/>
    <property type="molecule type" value="Genomic_DNA"/>
</dbReference>
<dbReference type="InterPro" id="IPR011149">
    <property type="entry name" value="Pol2_small_arc"/>
</dbReference>
<accession>A0A150IQT0</accession>
<keyword evidence="10 15" id="KW-0239">DNA-directed DNA polymerase</keyword>
<evidence type="ECO:0000256" key="13">
    <source>
        <dbReference type="ARBA" id="ARBA00024817"/>
    </source>
</evidence>
<evidence type="ECO:0000256" key="11">
    <source>
        <dbReference type="ARBA" id="ARBA00023125"/>
    </source>
</evidence>
<comment type="subunit">
    <text evidence="3 15">Heterodimer of a large subunit and a small subunit.</text>
</comment>
<keyword evidence="11 15" id="KW-0238">DNA-binding</keyword>
<sequence length="520" mass="59225">MGDSASFNEDINNLFLENNLILTFNSVESLSLIEKNRYTELIDFLKERCKVFVECNDIKDFINGNGDTEITFSIDSEKIEAKLEEDVQPEIKKSINARRIPAKENEAQIKFTKNIKLENVSEGSIEDFVKLFNDRYVKMKKMFRERPSTRDFMPIGEALRGKKGEETSVVGMVTEKNESKKGNLILTVEDDTGRIKVFFSGSKELDEKVRFIMLDEIIWIKGSLGDGIIFGKEFEFPDLPVSREVSRSEVDLCSVHISDIHVGSNAFLEKSFLKFIKWLNIRMGSPAQRELASRVKYLVIAGDLVDGVGTYPNQDKDLEILDIYDQYQRLYELLSMVPDWIRIIISPGNHDATRSGEPQLPVEKQYAEKLYELPNIDMVPNPCFFEMHGVRTVVYHGTSIYDFVEGIAGVGHDKPVPAMKEMLRKRHLAPVYGGKTPISPEEKDYLLIDTHPDIFHTGHIHVNGYGNYRGTSMINSGGWQAQTDYQKMRNIMPTPGRVPIFDLKTHKLSIMGFCNDGGGY</sequence>
<dbReference type="Proteomes" id="UP000092401">
    <property type="component" value="Unassembled WGS sequence"/>
</dbReference>
<evidence type="ECO:0000256" key="4">
    <source>
        <dbReference type="ARBA" id="ARBA00022679"/>
    </source>
</evidence>
<proteinExistence type="inferred from homology"/>
<dbReference type="PIRSF" id="PIRSF000803">
    <property type="entry name" value="Arc_Pol2_small"/>
    <property type="match status" value="1"/>
</dbReference>
<evidence type="ECO:0000256" key="10">
    <source>
        <dbReference type="ARBA" id="ARBA00022932"/>
    </source>
</evidence>
<evidence type="ECO:0000259" key="17">
    <source>
        <dbReference type="Pfam" id="PF04042"/>
    </source>
</evidence>
<keyword evidence="9 15" id="KW-0269">Exonuclease</keyword>
<keyword evidence="4 15" id="KW-0808">Transferase</keyword>
<keyword evidence="6 15" id="KW-0235">DNA replication</keyword>
<feature type="domain" description="OB" evidence="16">
    <location>
        <begin position="168"/>
        <end position="225"/>
    </location>
</feature>
<evidence type="ECO:0000256" key="15">
    <source>
        <dbReference type="HAMAP-Rule" id="MF_00325"/>
    </source>
</evidence>
<keyword evidence="5 15" id="KW-0548">Nucleotidyltransferase</keyword>
<keyword evidence="8 15" id="KW-0378">Hydrolase</keyword>
<evidence type="ECO:0000256" key="3">
    <source>
        <dbReference type="ARBA" id="ARBA00011315"/>
    </source>
</evidence>
<dbReference type="EC" id="2.7.7.7" evidence="15"/>
<keyword evidence="7 15" id="KW-0540">Nuclease</keyword>
<evidence type="ECO:0000256" key="9">
    <source>
        <dbReference type="ARBA" id="ARBA00022839"/>
    </source>
</evidence>
<comment type="similarity">
    <text evidence="2 15">Belongs to the DNA polymerase delta/II small subunit family.</text>
</comment>
<evidence type="ECO:0000256" key="5">
    <source>
        <dbReference type="ARBA" id="ARBA00022695"/>
    </source>
</evidence>
<comment type="catalytic activity">
    <reaction evidence="1 15">
        <text>Exonucleolytic cleavage in the 3'- to 5'-direction to yield nucleoside 5'-phosphates.</text>
        <dbReference type="EC" id="3.1.11.1"/>
    </reaction>
</comment>
<dbReference type="PATRIC" id="fig|1706438.3.peg.1298"/>
<accession>A0A150IXJ6</accession>
<evidence type="ECO:0000256" key="6">
    <source>
        <dbReference type="ARBA" id="ARBA00022705"/>
    </source>
</evidence>
<reference evidence="21 22" key="1">
    <citation type="journal article" date="2016" name="ISME J.">
        <title>Chasing the elusive Euryarchaeota class WSA2: genomes reveal a uniquely fastidious methyl-reducing methanogen.</title>
        <authorList>
            <person name="Nobu M.K."/>
            <person name="Narihiro T."/>
            <person name="Kuroda K."/>
            <person name="Mei R."/>
            <person name="Liu W.T."/>
        </authorList>
    </citation>
    <scope>NUCLEOTIDE SEQUENCE [LARGE SCALE GENOMIC DNA]</scope>
    <source>
        <strain evidence="18">B03fssc0709_Meth_Bin005</strain>
        <strain evidence="19">B15fssc0709_Meth_Bin003</strain>
        <strain evidence="20">BMIXfssc0709_Meth_Bin006</strain>
    </source>
</reference>
<dbReference type="Pfam" id="PF01336">
    <property type="entry name" value="tRNA_anti-codon"/>
    <property type="match status" value="1"/>
</dbReference>
<dbReference type="GO" id="GO:0003887">
    <property type="term" value="F:DNA-directed DNA polymerase activity"/>
    <property type="evidence" value="ECO:0007669"/>
    <property type="project" value="UniProtKB-UniRule"/>
</dbReference>
<evidence type="ECO:0000256" key="14">
    <source>
        <dbReference type="ARBA" id="ARBA00049244"/>
    </source>
</evidence>
<evidence type="ECO:0000256" key="2">
    <source>
        <dbReference type="ARBA" id="ARBA00006035"/>
    </source>
</evidence>
<keyword evidence="12 15" id="KW-0511">Multifunctional enzyme</keyword>
<dbReference type="EC" id="3.1.11.1" evidence="15"/>
<evidence type="ECO:0000256" key="8">
    <source>
        <dbReference type="ARBA" id="ARBA00022801"/>
    </source>
</evidence>
<evidence type="ECO:0000313" key="18">
    <source>
        <dbReference type="EMBL" id="KYC44410.1"/>
    </source>
</evidence>
<dbReference type="PATRIC" id="fig|1706437.3.peg.1340"/>
<dbReference type="EMBL" id="LNGF01000029">
    <property type="protein sequence ID" value="KYC47232.1"/>
    <property type="molecule type" value="Genomic_DNA"/>
</dbReference>
<dbReference type="PANTHER" id="PTHR10416:SF0">
    <property type="entry name" value="DNA POLYMERASE DELTA SUBUNIT 2"/>
    <property type="match status" value="1"/>
</dbReference>
<dbReference type="PATRIC" id="fig|1706436.3.peg.1767"/>
<dbReference type="HAMAP" id="MF_00325">
    <property type="entry name" value="DNApol_II_A_arch"/>
    <property type="match status" value="1"/>
</dbReference>
<dbReference type="NCBIfam" id="NF003118">
    <property type="entry name" value="PRK04036.1-3"/>
    <property type="match status" value="1"/>
</dbReference>
<dbReference type="PANTHER" id="PTHR10416">
    <property type="entry name" value="DNA POLYMERASE DELTA SUBUNIT 2"/>
    <property type="match status" value="1"/>
</dbReference>
<evidence type="ECO:0000313" key="20">
    <source>
        <dbReference type="EMBL" id="KYC49703.1"/>
    </source>
</evidence>
<organism evidence="19 21">
    <name type="scientific">Candidatus Methanofastidiosum methylothiophilum</name>
    <dbReference type="NCBI Taxonomy" id="1705564"/>
    <lineage>
        <taxon>Archaea</taxon>
        <taxon>Methanobacteriati</taxon>
        <taxon>Methanobacteriota</taxon>
        <taxon>Stenosarchaea group</taxon>
        <taxon>Candidatus Methanofastidiosia</taxon>
        <taxon>Candidatus Methanofastidiosales</taxon>
        <taxon>Candidatus Methanofastidiosaceae</taxon>
        <taxon>Candidatus Methanofastidiosum</taxon>
    </lineage>
</organism>
<dbReference type="Proteomes" id="UP000092403">
    <property type="component" value="Unassembled WGS sequence"/>
</dbReference>
<comment type="catalytic activity">
    <reaction evidence="14 15">
        <text>DNA(n) + a 2'-deoxyribonucleoside 5'-triphosphate = DNA(n+1) + diphosphate</text>
        <dbReference type="Rhea" id="RHEA:22508"/>
        <dbReference type="Rhea" id="RHEA-COMP:17339"/>
        <dbReference type="Rhea" id="RHEA-COMP:17340"/>
        <dbReference type="ChEBI" id="CHEBI:33019"/>
        <dbReference type="ChEBI" id="CHEBI:61560"/>
        <dbReference type="ChEBI" id="CHEBI:173112"/>
        <dbReference type="EC" id="2.7.7.7"/>
    </reaction>
</comment>
<dbReference type="GO" id="GO:0003677">
    <property type="term" value="F:DNA binding"/>
    <property type="evidence" value="ECO:0007669"/>
    <property type="project" value="UniProtKB-UniRule"/>
</dbReference>
<evidence type="ECO:0000256" key="12">
    <source>
        <dbReference type="ARBA" id="ARBA00023268"/>
    </source>
</evidence>
<evidence type="ECO:0000313" key="21">
    <source>
        <dbReference type="Proteomes" id="UP000091929"/>
    </source>
</evidence>
<dbReference type="GO" id="GO:0008310">
    <property type="term" value="F:single-stranded DNA 3'-5' DNA exonuclease activity"/>
    <property type="evidence" value="ECO:0007669"/>
    <property type="project" value="UniProtKB-EC"/>
</dbReference>